<name>A0A1G5L6U3_9FIRM</name>
<dbReference type="OrthoDB" id="2062385at2"/>
<evidence type="ECO:0000313" key="2">
    <source>
        <dbReference type="Proteomes" id="UP000198636"/>
    </source>
</evidence>
<gene>
    <name evidence="1" type="ORF">SAMN03080606_04105</name>
</gene>
<protein>
    <submittedName>
        <fullName evidence="1">Uncharacterized protein</fullName>
    </submittedName>
</protein>
<dbReference type="RefSeq" id="WP_091547355.1">
    <property type="nucleotide sequence ID" value="NZ_FMUS01000040.1"/>
</dbReference>
<dbReference type="Proteomes" id="UP000198636">
    <property type="component" value="Unassembled WGS sequence"/>
</dbReference>
<dbReference type="STRING" id="1120976.SAMN03080606_04105"/>
<keyword evidence="2" id="KW-1185">Reference proteome</keyword>
<sequence length="68" mass="8216">MNEFSNISIIKDFEESYKQGYRCVYYETDEANNYFNVYLKNFETEKVKTIQSTIEDGEVFKQYIRSIT</sequence>
<dbReference type="EMBL" id="FMUS01000040">
    <property type="protein sequence ID" value="SCZ08304.1"/>
    <property type="molecule type" value="Genomic_DNA"/>
</dbReference>
<accession>A0A1G5L6U3</accession>
<evidence type="ECO:0000313" key="1">
    <source>
        <dbReference type="EMBL" id="SCZ08304.1"/>
    </source>
</evidence>
<proteinExistence type="predicted"/>
<organism evidence="1 2">
    <name type="scientific">Alkaliphilus peptidifermentans DSM 18978</name>
    <dbReference type="NCBI Taxonomy" id="1120976"/>
    <lineage>
        <taxon>Bacteria</taxon>
        <taxon>Bacillati</taxon>
        <taxon>Bacillota</taxon>
        <taxon>Clostridia</taxon>
        <taxon>Peptostreptococcales</taxon>
        <taxon>Natronincolaceae</taxon>
        <taxon>Alkaliphilus</taxon>
    </lineage>
</organism>
<dbReference type="AlphaFoldDB" id="A0A1G5L6U3"/>
<reference evidence="1 2" key="1">
    <citation type="submission" date="2016-10" db="EMBL/GenBank/DDBJ databases">
        <authorList>
            <person name="de Groot N.N."/>
        </authorList>
    </citation>
    <scope>NUCLEOTIDE SEQUENCE [LARGE SCALE GENOMIC DNA]</scope>
    <source>
        <strain evidence="1 2">DSM 18978</strain>
    </source>
</reference>